<sequence length="103" mass="11080">MGNALTLVELLAMSLWLGGLVHGLFTRTPGGRWQWACVGCSLALAAVQTARGLLWTWDGMTRPALILFSTLAVVCALSRRAAASAVILLPLAGYLYWVSMRGF</sequence>
<feature type="transmembrane region" description="Helical" evidence="1">
    <location>
        <begin position="66"/>
        <end position="97"/>
    </location>
</feature>
<gene>
    <name evidence="2" type="ORF">IRI77_32150</name>
</gene>
<proteinExistence type="predicted"/>
<dbReference type="AlphaFoldDB" id="A0A7S7NPG3"/>
<feature type="transmembrane region" description="Helical" evidence="1">
    <location>
        <begin position="33"/>
        <end position="54"/>
    </location>
</feature>
<protein>
    <recommendedName>
        <fullName evidence="4">Transmembrane protein</fullName>
    </recommendedName>
</protein>
<evidence type="ECO:0000256" key="1">
    <source>
        <dbReference type="SAM" id="Phobius"/>
    </source>
</evidence>
<evidence type="ECO:0000313" key="3">
    <source>
        <dbReference type="Proteomes" id="UP000593892"/>
    </source>
</evidence>
<dbReference type="RefSeq" id="WP_194449034.1">
    <property type="nucleotide sequence ID" value="NZ_CP063849.1"/>
</dbReference>
<accession>A0A7S7NPG3</accession>
<organism evidence="2 3">
    <name type="scientific">Paludibaculum fermentans</name>
    <dbReference type="NCBI Taxonomy" id="1473598"/>
    <lineage>
        <taxon>Bacteria</taxon>
        <taxon>Pseudomonadati</taxon>
        <taxon>Acidobacteriota</taxon>
        <taxon>Terriglobia</taxon>
        <taxon>Bryobacterales</taxon>
        <taxon>Bryobacteraceae</taxon>
        <taxon>Paludibaculum</taxon>
    </lineage>
</organism>
<dbReference type="EMBL" id="CP063849">
    <property type="protein sequence ID" value="QOY87365.1"/>
    <property type="molecule type" value="Genomic_DNA"/>
</dbReference>
<keyword evidence="1" id="KW-0812">Transmembrane</keyword>
<evidence type="ECO:0008006" key="4">
    <source>
        <dbReference type="Google" id="ProtNLM"/>
    </source>
</evidence>
<evidence type="ECO:0000313" key="2">
    <source>
        <dbReference type="EMBL" id="QOY87365.1"/>
    </source>
</evidence>
<reference evidence="2 3" key="1">
    <citation type="submission" date="2020-10" db="EMBL/GenBank/DDBJ databases">
        <title>Complete genome sequence of Paludibaculum fermentans P105T, a facultatively anaerobic acidobacterium capable of dissimilatory Fe(III) reduction.</title>
        <authorList>
            <person name="Dedysh S.N."/>
            <person name="Beletsky A.V."/>
            <person name="Kulichevskaya I.S."/>
            <person name="Mardanov A.V."/>
            <person name="Ravin N.V."/>
        </authorList>
    </citation>
    <scope>NUCLEOTIDE SEQUENCE [LARGE SCALE GENOMIC DNA]</scope>
    <source>
        <strain evidence="2 3">P105</strain>
    </source>
</reference>
<dbReference type="KEGG" id="pfer:IRI77_32150"/>
<keyword evidence="1" id="KW-1133">Transmembrane helix</keyword>
<dbReference type="Proteomes" id="UP000593892">
    <property type="component" value="Chromosome"/>
</dbReference>
<keyword evidence="3" id="KW-1185">Reference proteome</keyword>
<name>A0A7S7NPG3_PALFE</name>
<keyword evidence="1" id="KW-0472">Membrane</keyword>